<proteinExistence type="predicted"/>
<dbReference type="InParanoid" id="A0A2P6NAI7"/>
<accession>A0A2P6NAI7</accession>
<name>A0A2P6NAI7_9EUKA</name>
<organism evidence="4 5">
    <name type="scientific">Planoprotostelium fungivorum</name>
    <dbReference type="NCBI Taxonomy" id="1890364"/>
    <lineage>
        <taxon>Eukaryota</taxon>
        <taxon>Amoebozoa</taxon>
        <taxon>Evosea</taxon>
        <taxon>Variosea</taxon>
        <taxon>Cavosteliida</taxon>
        <taxon>Cavosteliaceae</taxon>
        <taxon>Planoprotostelium</taxon>
    </lineage>
</organism>
<evidence type="ECO:0000256" key="2">
    <source>
        <dbReference type="SAM" id="MobiDB-lite"/>
    </source>
</evidence>
<evidence type="ECO:0000313" key="5">
    <source>
        <dbReference type="Proteomes" id="UP000241769"/>
    </source>
</evidence>
<feature type="coiled-coil region" evidence="1">
    <location>
        <begin position="281"/>
        <end position="329"/>
    </location>
</feature>
<feature type="transmembrane region" description="Helical" evidence="3">
    <location>
        <begin position="104"/>
        <end position="121"/>
    </location>
</feature>
<dbReference type="Proteomes" id="UP000241769">
    <property type="component" value="Unassembled WGS sequence"/>
</dbReference>
<dbReference type="EMBL" id="MDYQ01000133">
    <property type="protein sequence ID" value="PRP80962.1"/>
    <property type="molecule type" value="Genomic_DNA"/>
</dbReference>
<evidence type="ECO:0000256" key="3">
    <source>
        <dbReference type="SAM" id="Phobius"/>
    </source>
</evidence>
<sequence>MKVETERAVKPIFEEVHRSDEETVESFEVCTLEIEHTRTSLMNPVTIVSSEAPSKIFCLRRRDRAVNFRTPDRNIMQMVPSEVSQQVLSMIGHIRENEALRKSCLMFAGVIGGYIAFLAMIEPEEEEKRNNKSSNRGTTTHVRVRNNVQKREAKWFHFFIPSSWIKPTQSEKTRGHLNPTRVKRTARKAVTPSEVTIPSDEIQDVENIPNGSSLDDPSGSDAEGSKASSVASVVEACDYAKLHERSKMQAAKIEQLYHEIDCVSKSAALFEGQFRAEANLRAEAEENLRLMRTEHERQIRATEAEKKKGEHLRETIHILESRLEQASKRTGNVAEPTEKENVTREIKVVDSPSRFGTLADFTNWGLPSSSPRKNVV</sequence>
<keyword evidence="3" id="KW-0812">Transmembrane</keyword>
<keyword evidence="5" id="KW-1185">Reference proteome</keyword>
<feature type="region of interest" description="Disordered" evidence="2">
    <location>
        <begin position="169"/>
        <end position="227"/>
    </location>
</feature>
<keyword evidence="3" id="KW-0472">Membrane</keyword>
<dbReference type="AlphaFoldDB" id="A0A2P6NAI7"/>
<evidence type="ECO:0000256" key="1">
    <source>
        <dbReference type="SAM" id="Coils"/>
    </source>
</evidence>
<gene>
    <name evidence="4" type="ORF">PROFUN_11076</name>
</gene>
<evidence type="ECO:0000313" key="4">
    <source>
        <dbReference type="EMBL" id="PRP80962.1"/>
    </source>
</evidence>
<keyword evidence="1" id="KW-0175">Coiled coil</keyword>
<reference evidence="4 5" key="1">
    <citation type="journal article" date="2018" name="Genome Biol. Evol.">
        <title>Multiple Roots of Fruiting Body Formation in Amoebozoa.</title>
        <authorList>
            <person name="Hillmann F."/>
            <person name="Forbes G."/>
            <person name="Novohradska S."/>
            <person name="Ferling I."/>
            <person name="Riege K."/>
            <person name="Groth M."/>
            <person name="Westermann M."/>
            <person name="Marz M."/>
            <person name="Spaller T."/>
            <person name="Winckler T."/>
            <person name="Schaap P."/>
            <person name="Glockner G."/>
        </authorList>
    </citation>
    <scope>NUCLEOTIDE SEQUENCE [LARGE SCALE GENOMIC DNA]</scope>
    <source>
        <strain evidence="4 5">Jena</strain>
    </source>
</reference>
<keyword evidence="3" id="KW-1133">Transmembrane helix</keyword>
<protein>
    <submittedName>
        <fullName evidence="4">Uncharacterized protein</fullName>
    </submittedName>
</protein>
<comment type="caution">
    <text evidence="4">The sequence shown here is derived from an EMBL/GenBank/DDBJ whole genome shotgun (WGS) entry which is preliminary data.</text>
</comment>